<protein>
    <submittedName>
        <fullName evidence="1">Uncharacterized protein</fullName>
    </submittedName>
</protein>
<dbReference type="EMBL" id="RBNI01000572">
    <property type="protein sequence ID" value="RUP51633.1"/>
    <property type="molecule type" value="Genomic_DNA"/>
</dbReference>
<proteinExistence type="predicted"/>
<dbReference type="AlphaFoldDB" id="A0A433DL79"/>
<accession>A0A433DL79</accession>
<comment type="caution">
    <text evidence="1">The sequence shown here is derived from an EMBL/GenBank/DDBJ whole genome shotgun (WGS) entry which is preliminary data.</text>
</comment>
<organism evidence="1 2">
    <name type="scientific">Jimgerdemannia flammicorona</name>
    <dbReference type="NCBI Taxonomy" id="994334"/>
    <lineage>
        <taxon>Eukaryota</taxon>
        <taxon>Fungi</taxon>
        <taxon>Fungi incertae sedis</taxon>
        <taxon>Mucoromycota</taxon>
        <taxon>Mucoromycotina</taxon>
        <taxon>Endogonomycetes</taxon>
        <taxon>Endogonales</taxon>
        <taxon>Endogonaceae</taxon>
        <taxon>Jimgerdemannia</taxon>
    </lineage>
</organism>
<sequence length="301" mass="33768">MAKQKTITQPPDVRQQPPAILPPWKRSCRRIFVNSFTTTKREKKLAIGNYSVNSIKYCAGFAGTDMRPHLPKQWIPQPHATRAQIAIYKCFTLHIVISGLTFSLRLPKMQYCKNKQDANPSGRIELHGTSVAPVFFSFHTVLVRRAVRRLLRLDNRRRRAVERQLACSRTKSRGRKGMISGSRSVPKGRCCHGFTAPTEYRIDFSSVQSPLKATFSESVEAGHSLHDDAARVAALRMGSQIKFAQFSGDTYLRLSDFDGAWVGGACPGFSFNQPPITGPHLRVTGQAKDNVLRSKMPNRQS</sequence>
<keyword evidence="2" id="KW-1185">Reference proteome</keyword>
<evidence type="ECO:0000313" key="1">
    <source>
        <dbReference type="EMBL" id="RUP51633.1"/>
    </source>
</evidence>
<dbReference type="Proteomes" id="UP000268093">
    <property type="component" value="Unassembled WGS sequence"/>
</dbReference>
<name>A0A433DL79_9FUNG</name>
<reference evidence="1 2" key="1">
    <citation type="journal article" date="2018" name="New Phytol.">
        <title>Phylogenomics of Endogonaceae and evolution of mycorrhizas within Mucoromycota.</title>
        <authorList>
            <person name="Chang Y."/>
            <person name="Desiro A."/>
            <person name="Na H."/>
            <person name="Sandor L."/>
            <person name="Lipzen A."/>
            <person name="Clum A."/>
            <person name="Barry K."/>
            <person name="Grigoriev I.V."/>
            <person name="Martin F.M."/>
            <person name="Stajich J.E."/>
            <person name="Smith M.E."/>
            <person name="Bonito G."/>
            <person name="Spatafora J.W."/>
        </authorList>
    </citation>
    <scope>NUCLEOTIDE SEQUENCE [LARGE SCALE GENOMIC DNA]</scope>
    <source>
        <strain evidence="1 2">GMNB39</strain>
    </source>
</reference>
<gene>
    <name evidence="1" type="ORF">BC936DRAFT_146847</name>
</gene>
<evidence type="ECO:0000313" key="2">
    <source>
        <dbReference type="Proteomes" id="UP000268093"/>
    </source>
</evidence>